<name>A0A699UAK7_TANCI</name>
<dbReference type="EMBL" id="BKCJ011320551">
    <property type="protein sequence ID" value="GFD20225.1"/>
    <property type="molecule type" value="Genomic_DNA"/>
</dbReference>
<feature type="non-terminal residue" evidence="1">
    <location>
        <position position="195"/>
    </location>
</feature>
<organism evidence="1">
    <name type="scientific">Tanacetum cinerariifolium</name>
    <name type="common">Dalmatian daisy</name>
    <name type="synonym">Chrysanthemum cinerariifolium</name>
    <dbReference type="NCBI Taxonomy" id="118510"/>
    <lineage>
        <taxon>Eukaryota</taxon>
        <taxon>Viridiplantae</taxon>
        <taxon>Streptophyta</taxon>
        <taxon>Embryophyta</taxon>
        <taxon>Tracheophyta</taxon>
        <taxon>Spermatophyta</taxon>
        <taxon>Magnoliopsida</taxon>
        <taxon>eudicotyledons</taxon>
        <taxon>Gunneridae</taxon>
        <taxon>Pentapetalae</taxon>
        <taxon>asterids</taxon>
        <taxon>campanulids</taxon>
        <taxon>Asterales</taxon>
        <taxon>Asteraceae</taxon>
        <taxon>Asteroideae</taxon>
        <taxon>Anthemideae</taxon>
        <taxon>Anthemidinae</taxon>
        <taxon>Tanacetum</taxon>
    </lineage>
</organism>
<protein>
    <submittedName>
        <fullName evidence="1">Uncharacterized protein</fullName>
    </submittedName>
</protein>
<reference evidence="1" key="1">
    <citation type="journal article" date="2019" name="Sci. Rep.">
        <title>Draft genome of Tanacetum cinerariifolium, the natural source of mosquito coil.</title>
        <authorList>
            <person name="Yamashiro T."/>
            <person name="Shiraishi A."/>
            <person name="Satake H."/>
            <person name="Nakayama K."/>
        </authorList>
    </citation>
    <scope>NUCLEOTIDE SEQUENCE</scope>
</reference>
<proteinExistence type="predicted"/>
<comment type="caution">
    <text evidence="1">The sequence shown here is derived from an EMBL/GenBank/DDBJ whole genome shotgun (WGS) entry which is preliminary data.</text>
</comment>
<gene>
    <name evidence="1" type="ORF">Tci_892194</name>
</gene>
<feature type="non-terminal residue" evidence="1">
    <location>
        <position position="1"/>
    </location>
</feature>
<accession>A0A699UAK7</accession>
<evidence type="ECO:0000313" key="1">
    <source>
        <dbReference type="EMBL" id="GFD20225.1"/>
    </source>
</evidence>
<dbReference type="AlphaFoldDB" id="A0A699UAK7"/>
<sequence>KNAYRERYQKICHRQIARVESLDFGALLKVVLGTAVEELEERLQMVHRRHNGSAYYTSDVWSNLLRIRGPLVRELILEFFSTIYFEDTHTELDRPTTLQFQLGGILRRMSMRDFICILGLHTLEDTRKNYFLAYYRAWLTKCPEKGELETYWRSISSGGTILMRSIAPSYTLIREPMRKMIHQLLSHSITGRGDG</sequence>